<accession>A0A4C1XF55</accession>
<gene>
    <name evidence="1" type="ORF">EVAR_89100_1</name>
</gene>
<proteinExistence type="predicted"/>
<evidence type="ECO:0000313" key="2">
    <source>
        <dbReference type="Proteomes" id="UP000299102"/>
    </source>
</evidence>
<dbReference type="EMBL" id="BGZK01000820">
    <property type="protein sequence ID" value="GBP61720.1"/>
    <property type="molecule type" value="Genomic_DNA"/>
</dbReference>
<sequence length="205" mass="23469">MLTSKLHHGEMGCRRAPSADVILTSRRYRLGRIRSGLPRGHGLRPHRPLTTLFQHLPFKDTTLCIIEPPSHRFYFHVLLPVANFVAVDKRSICLGLLKIGTVTDSGFGIGMETERNRGPGLKLQLATRLRQGSNLETVPRRELKATAELTARRFNIKDEETYCMSARAKPLREASTFEVNQKIRIKMLFLKFYQSTIRRKTLQNT</sequence>
<name>A0A4C1XF55_EUMVA</name>
<dbReference type="Proteomes" id="UP000299102">
    <property type="component" value="Unassembled WGS sequence"/>
</dbReference>
<reference evidence="1 2" key="1">
    <citation type="journal article" date="2019" name="Commun. Biol.">
        <title>The bagworm genome reveals a unique fibroin gene that provides high tensile strength.</title>
        <authorList>
            <person name="Kono N."/>
            <person name="Nakamura H."/>
            <person name="Ohtoshi R."/>
            <person name="Tomita M."/>
            <person name="Numata K."/>
            <person name="Arakawa K."/>
        </authorList>
    </citation>
    <scope>NUCLEOTIDE SEQUENCE [LARGE SCALE GENOMIC DNA]</scope>
</reference>
<dbReference type="AlphaFoldDB" id="A0A4C1XF55"/>
<comment type="caution">
    <text evidence="1">The sequence shown here is derived from an EMBL/GenBank/DDBJ whole genome shotgun (WGS) entry which is preliminary data.</text>
</comment>
<evidence type="ECO:0000313" key="1">
    <source>
        <dbReference type="EMBL" id="GBP61720.1"/>
    </source>
</evidence>
<protein>
    <submittedName>
        <fullName evidence="1">Uncharacterized protein</fullName>
    </submittedName>
</protein>
<organism evidence="1 2">
    <name type="scientific">Eumeta variegata</name>
    <name type="common">Bagworm moth</name>
    <name type="synonym">Eumeta japonica</name>
    <dbReference type="NCBI Taxonomy" id="151549"/>
    <lineage>
        <taxon>Eukaryota</taxon>
        <taxon>Metazoa</taxon>
        <taxon>Ecdysozoa</taxon>
        <taxon>Arthropoda</taxon>
        <taxon>Hexapoda</taxon>
        <taxon>Insecta</taxon>
        <taxon>Pterygota</taxon>
        <taxon>Neoptera</taxon>
        <taxon>Endopterygota</taxon>
        <taxon>Lepidoptera</taxon>
        <taxon>Glossata</taxon>
        <taxon>Ditrysia</taxon>
        <taxon>Tineoidea</taxon>
        <taxon>Psychidae</taxon>
        <taxon>Oiketicinae</taxon>
        <taxon>Eumeta</taxon>
    </lineage>
</organism>
<keyword evidence="2" id="KW-1185">Reference proteome</keyword>